<feature type="region of interest" description="Disordered" evidence="1">
    <location>
        <begin position="1"/>
        <end position="67"/>
    </location>
</feature>
<feature type="compositionally biased region" description="Basic and acidic residues" evidence="1">
    <location>
        <begin position="26"/>
        <end position="40"/>
    </location>
</feature>
<protein>
    <submittedName>
        <fullName evidence="2">GL15163</fullName>
    </submittedName>
</protein>
<proteinExistence type="predicted"/>
<dbReference type="Proteomes" id="UP000008744">
    <property type="component" value="Unassembled WGS sequence"/>
</dbReference>
<keyword evidence="3" id="KW-1185">Reference proteome</keyword>
<evidence type="ECO:0000313" key="2">
    <source>
        <dbReference type="EMBL" id="EDW31003.1"/>
    </source>
</evidence>
<evidence type="ECO:0000313" key="3">
    <source>
        <dbReference type="Proteomes" id="UP000008744"/>
    </source>
</evidence>
<sequence length="67" mass="7332">MGSPMVNGVLRSQEAAGGAGGPLRKVTPEKAKERVKESYQLREQSMKMSEGAGAWMENIEERPMPLN</sequence>
<dbReference type="OMA" id="NIEERPM"/>
<dbReference type="AlphaFoldDB" id="B4H3Q2"/>
<organism evidence="3">
    <name type="scientific">Drosophila persimilis</name>
    <name type="common">Fruit fly</name>
    <dbReference type="NCBI Taxonomy" id="7234"/>
    <lineage>
        <taxon>Eukaryota</taxon>
        <taxon>Metazoa</taxon>
        <taxon>Ecdysozoa</taxon>
        <taxon>Arthropoda</taxon>
        <taxon>Hexapoda</taxon>
        <taxon>Insecta</taxon>
        <taxon>Pterygota</taxon>
        <taxon>Neoptera</taxon>
        <taxon>Endopterygota</taxon>
        <taxon>Diptera</taxon>
        <taxon>Brachycera</taxon>
        <taxon>Muscomorpha</taxon>
        <taxon>Ephydroidea</taxon>
        <taxon>Drosophilidae</taxon>
        <taxon>Drosophila</taxon>
        <taxon>Sophophora</taxon>
    </lineage>
</organism>
<dbReference type="HOGENOM" id="CLU_191708_0_0_1"/>
<reference evidence="2 3" key="1">
    <citation type="journal article" date="2007" name="Nature">
        <title>Evolution of genes and genomes on the Drosophila phylogeny.</title>
        <authorList>
            <consortium name="Drosophila 12 Genomes Consortium"/>
            <person name="Clark A.G."/>
            <person name="Eisen M.B."/>
            <person name="Smith D.R."/>
            <person name="Bergman C.M."/>
            <person name="Oliver B."/>
            <person name="Markow T.A."/>
            <person name="Kaufman T.C."/>
            <person name="Kellis M."/>
            <person name="Gelbart W."/>
            <person name="Iyer V.N."/>
            <person name="Pollard D.A."/>
            <person name="Sackton T.B."/>
            <person name="Larracuente A.M."/>
            <person name="Singh N.D."/>
            <person name="Abad J.P."/>
            <person name="Abt D.N."/>
            <person name="Adryan B."/>
            <person name="Aguade M."/>
            <person name="Akashi H."/>
            <person name="Anderson W.W."/>
            <person name="Aquadro C.F."/>
            <person name="Ardell D.H."/>
            <person name="Arguello R."/>
            <person name="Artieri C.G."/>
            <person name="Barbash D.A."/>
            <person name="Barker D."/>
            <person name="Barsanti P."/>
            <person name="Batterham P."/>
            <person name="Batzoglou S."/>
            <person name="Begun D."/>
            <person name="Bhutkar A."/>
            <person name="Blanco E."/>
            <person name="Bosak S.A."/>
            <person name="Bradley R.K."/>
            <person name="Brand A.D."/>
            <person name="Brent M.R."/>
            <person name="Brooks A.N."/>
            <person name="Brown R.H."/>
            <person name="Butlin R.K."/>
            <person name="Caggese C."/>
            <person name="Calvi B.R."/>
            <person name="Bernardo de Carvalho A."/>
            <person name="Caspi A."/>
            <person name="Castrezana S."/>
            <person name="Celniker S.E."/>
            <person name="Chang J.L."/>
            <person name="Chapple C."/>
            <person name="Chatterji S."/>
            <person name="Chinwalla A."/>
            <person name="Civetta A."/>
            <person name="Clifton S.W."/>
            <person name="Comeron J.M."/>
            <person name="Costello J.C."/>
            <person name="Coyne J.A."/>
            <person name="Daub J."/>
            <person name="David R.G."/>
            <person name="Delcher A.L."/>
            <person name="Delehaunty K."/>
            <person name="Do C.B."/>
            <person name="Ebling H."/>
            <person name="Edwards K."/>
            <person name="Eickbush T."/>
            <person name="Evans J.D."/>
            <person name="Filipski A."/>
            <person name="Findeiss S."/>
            <person name="Freyhult E."/>
            <person name="Fulton L."/>
            <person name="Fulton R."/>
            <person name="Garcia A.C."/>
            <person name="Gardiner A."/>
            <person name="Garfield D.A."/>
            <person name="Garvin B.E."/>
            <person name="Gibson G."/>
            <person name="Gilbert D."/>
            <person name="Gnerre S."/>
            <person name="Godfrey J."/>
            <person name="Good R."/>
            <person name="Gotea V."/>
            <person name="Gravely B."/>
            <person name="Greenberg A.J."/>
            <person name="Griffiths-Jones S."/>
            <person name="Gross S."/>
            <person name="Guigo R."/>
            <person name="Gustafson E.A."/>
            <person name="Haerty W."/>
            <person name="Hahn M.W."/>
            <person name="Halligan D.L."/>
            <person name="Halpern A.L."/>
            <person name="Halter G.M."/>
            <person name="Han M.V."/>
            <person name="Heger A."/>
            <person name="Hillier L."/>
            <person name="Hinrichs A.S."/>
            <person name="Holmes I."/>
            <person name="Hoskins R.A."/>
            <person name="Hubisz M.J."/>
            <person name="Hultmark D."/>
            <person name="Huntley M.A."/>
            <person name="Jaffe D.B."/>
            <person name="Jagadeeshan S."/>
            <person name="Jeck W.R."/>
            <person name="Johnson J."/>
            <person name="Jones C.D."/>
            <person name="Jordan W.C."/>
            <person name="Karpen G.H."/>
            <person name="Kataoka E."/>
            <person name="Keightley P.D."/>
            <person name="Kheradpour P."/>
            <person name="Kirkness E.F."/>
            <person name="Koerich L.B."/>
            <person name="Kristiansen K."/>
            <person name="Kudrna D."/>
            <person name="Kulathinal R.J."/>
            <person name="Kumar S."/>
            <person name="Kwok R."/>
            <person name="Lander E."/>
            <person name="Langley C.H."/>
            <person name="Lapoint R."/>
            <person name="Lazzaro B.P."/>
            <person name="Lee S.J."/>
            <person name="Levesque L."/>
            <person name="Li R."/>
            <person name="Lin C.F."/>
            <person name="Lin M.F."/>
            <person name="Lindblad-Toh K."/>
            <person name="Llopart A."/>
            <person name="Long M."/>
            <person name="Low L."/>
            <person name="Lozovsky E."/>
            <person name="Lu J."/>
            <person name="Luo M."/>
            <person name="Machado C.A."/>
            <person name="Makalowski W."/>
            <person name="Marzo M."/>
            <person name="Matsuda M."/>
            <person name="Matzkin L."/>
            <person name="McAllister B."/>
            <person name="McBride C.S."/>
            <person name="McKernan B."/>
            <person name="McKernan K."/>
            <person name="Mendez-Lago M."/>
            <person name="Minx P."/>
            <person name="Mollenhauer M.U."/>
            <person name="Montooth K."/>
            <person name="Mount S.M."/>
            <person name="Mu X."/>
            <person name="Myers E."/>
            <person name="Negre B."/>
            <person name="Newfeld S."/>
            <person name="Nielsen R."/>
            <person name="Noor M.A."/>
            <person name="O'Grady P."/>
            <person name="Pachter L."/>
            <person name="Papaceit M."/>
            <person name="Parisi M.J."/>
            <person name="Parisi M."/>
            <person name="Parts L."/>
            <person name="Pedersen J.S."/>
            <person name="Pesole G."/>
            <person name="Phillippy A.M."/>
            <person name="Ponting C.P."/>
            <person name="Pop M."/>
            <person name="Porcelli D."/>
            <person name="Powell J.R."/>
            <person name="Prohaska S."/>
            <person name="Pruitt K."/>
            <person name="Puig M."/>
            <person name="Quesneville H."/>
            <person name="Ram K.R."/>
            <person name="Rand D."/>
            <person name="Rasmussen M.D."/>
            <person name="Reed L.K."/>
            <person name="Reenan R."/>
            <person name="Reily A."/>
            <person name="Remington K.A."/>
            <person name="Rieger T.T."/>
            <person name="Ritchie M.G."/>
            <person name="Robin C."/>
            <person name="Rogers Y.H."/>
            <person name="Rohde C."/>
            <person name="Rozas J."/>
            <person name="Rubenfield M.J."/>
            <person name="Ruiz A."/>
            <person name="Russo S."/>
            <person name="Salzberg S.L."/>
            <person name="Sanchez-Gracia A."/>
            <person name="Saranga D.J."/>
            <person name="Sato H."/>
            <person name="Schaeffer S.W."/>
            <person name="Schatz M.C."/>
            <person name="Schlenke T."/>
            <person name="Schwartz R."/>
            <person name="Segarra C."/>
            <person name="Singh R.S."/>
            <person name="Sirot L."/>
            <person name="Sirota M."/>
            <person name="Sisneros N.B."/>
            <person name="Smith C.D."/>
            <person name="Smith T.F."/>
            <person name="Spieth J."/>
            <person name="Stage D.E."/>
            <person name="Stark A."/>
            <person name="Stephan W."/>
            <person name="Strausberg R.L."/>
            <person name="Strempel S."/>
            <person name="Sturgill D."/>
            <person name="Sutton G."/>
            <person name="Sutton G.G."/>
            <person name="Tao W."/>
            <person name="Teichmann S."/>
            <person name="Tobari Y.N."/>
            <person name="Tomimura Y."/>
            <person name="Tsolas J.M."/>
            <person name="Valente V.L."/>
            <person name="Venter E."/>
            <person name="Venter J.C."/>
            <person name="Vicario S."/>
            <person name="Vieira F.G."/>
            <person name="Vilella A.J."/>
            <person name="Villasante A."/>
            <person name="Walenz B."/>
            <person name="Wang J."/>
            <person name="Wasserman M."/>
            <person name="Watts T."/>
            <person name="Wilson D."/>
            <person name="Wilson R.K."/>
            <person name="Wing R.A."/>
            <person name="Wolfner M.F."/>
            <person name="Wong A."/>
            <person name="Wong G.K."/>
            <person name="Wu C.I."/>
            <person name="Wu G."/>
            <person name="Yamamoto D."/>
            <person name="Yang H.P."/>
            <person name="Yang S.P."/>
            <person name="Yorke J.A."/>
            <person name="Yoshida K."/>
            <person name="Zdobnov E."/>
            <person name="Zhang P."/>
            <person name="Zhang Y."/>
            <person name="Zimin A.V."/>
            <person name="Baldwin J."/>
            <person name="Abdouelleil A."/>
            <person name="Abdulkadir J."/>
            <person name="Abebe A."/>
            <person name="Abera B."/>
            <person name="Abreu J."/>
            <person name="Acer S.C."/>
            <person name="Aftuck L."/>
            <person name="Alexander A."/>
            <person name="An P."/>
            <person name="Anderson E."/>
            <person name="Anderson S."/>
            <person name="Arachi H."/>
            <person name="Azer M."/>
            <person name="Bachantsang P."/>
            <person name="Barry A."/>
            <person name="Bayul T."/>
            <person name="Berlin A."/>
            <person name="Bessette D."/>
            <person name="Bloom T."/>
            <person name="Blye J."/>
            <person name="Boguslavskiy L."/>
            <person name="Bonnet C."/>
            <person name="Boukhgalter B."/>
            <person name="Bourzgui I."/>
            <person name="Brown A."/>
            <person name="Cahill P."/>
            <person name="Channer S."/>
            <person name="Cheshatsang Y."/>
            <person name="Chuda L."/>
            <person name="Citroen M."/>
            <person name="Collymore A."/>
            <person name="Cooke P."/>
            <person name="Costello M."/>
            <person name="D'Aco K."/>
            <person name="Daza R."/>
            <person name="De Haan G."/>
            <person name="DeGray S."/>
            <person name="DeMaso C."/>
            <person name="Dhargay N."/>
            <person name="Dooley K."/>
            <person name="Dooley E."/>
            <person name="Doricent M."/>
            <person name="Dorje P."/>
            <person name="Dorjee K."/>
            <person name="Dupes A."/>
            <person name="Elong R."/>
            <person name="Falk J."/>
            <person name="Farina A."/>
            <person name="Faro S."/>
            <person name="Ferguson D."/>
            <person name="Fisher S."/>
            <person name="Foley C.D."/>
            <person name="Franke A."/>
            <person name="Friedrich D."/>
            <person name="Gadbois L."/>
            <person name="Gearin G."/>
            <person name="Gearin C.R."/>
            <person name="Giannoukos G."/>
            <person name="Goode T."/>
            <person name="Graham J."/>
            <person name="Grandbois E."/>
            <person name="Grewal S."/>
            <person name="Gyaltsen K."/>
            <person name="Hafez N."/>
            <person name="Hagos B."/>
            <person name="Hall J."/>
            <person name="Henson C."/>
            <person name="Hollinger A."/>
            <person name="Honan T."/>
            <person name="Huard M.D."/>
            <person name="Hughes L."/>
            <person name="Hurhula B."/>
            <person name="Husby M.E."/>
            <person name="Kamat A."/>
            <person name="Kanga B."/>
            <person name="Kashin S."/>
            <person name="Khazanovich D."/>
            <person name="Kisner P."/>
            <person name="Lance K."/>
            <person name="Lara M."/>
            <person name="Lee W."/>
            <person name="Lennon N."/>
            <person name="Letendre F."/>
            <person name="LeVine R."/>
            <person name="Lipovsky A."/>
            <person name="Liu X."/>
            <person name="Liu J."/>
            <person name="Liu S."/>
            <person name="Lokyitsang T."/>
            <person name="Lokyitsang Y."/>
            <person name="Lubonja R."/>
            <person name="Lui A."/>
            <person name="MacDonald P."/>
            <person name="Magnisalis V."/>
            <person name="Maru K."/>
            <person name="Matthews C."/>
            <person name="McCusker W."/>
            <person name="McDonough S."/>
            <person name="Mehta T."/>
            <person name="Meldrim J."/>
            <person name="Meneus L."/>
            <person name="Mihai O."/>
            <person name="Mihalev A."/>
            <person name="Mihova T."/>
            <person name="Mittelman R."/>
            <person name="Mlenga V."/>
            <person name="Montmayeur A."/>
            <person name="Mulrain L."/>
            <person name="Navidi A."/>
            <person name="Naylor J."/>
            <person name="Negash T."/>
            <person name="Nguyen T."/>
            <person name="Nguyen N."/>
            <person name="Nicol R."/>
            <person name="Norbu C."/>
            <person name="Norbu N."/>
            <person name="Novod N."/>
            <person name="O'Neill B."/>
            <person name="Osman S."/>
            <person name="Markiewicz E."/>
            <person name="Oyono O.L."/>
            <person name="Patti C."/>
            <person name="Phunkhang P."/>
            <person name="Pierre F."/>
            <person name="Priest M."/>
            <person name="Raghuraman S."/>
            <person name="Rege F."/>
            <person name="Reyes R."/>
            <person name="Rise C."/>
            <person name="Rogov P."/>
            <person name="Ross K."/>
            <person name="Ryan E."/>
            <person name="Settipalli S."/>
            <person name="Shea T."/>
            <person name="Sherpa N."/>
            <person name="Shi L."/>
            <person name="Shih D."/>
            <person name="Sparrow T."/>
            <person name="Spaulding J."/>
            <person name="Stalker J."/>
            <person name="Stange-Thomann N."/>
            <person name="Stavropoulos S."/>
            <person name="Stone C."/>
            <person name="Strader C."/>
            <person name="Tesfaye S."/>
            <person name="Thomson T."/>
            <person name="Thoulutsang Y."/>
            <person name="Thoulutsang D."/>
            <person name="Topham K."/>
            <person name="Topping I."/>
            <person name="Tsamla T."/>
            <person name="Vassiliev H."/>
            <person name="Vo A."/>
            <person name="Wangchuk T."/>
            <person name="Wangdi T."/>
            <person name="Weiand M."/>
            <person name="Wilkinson J."/>
            <person name="Wilson A."/>
            <person name="Yadav S."/>
            <person name="Young G."/>
            <person name="Yu Q."/>
            <person name="Zembek L."/>
            <person name="Zhong D."/>
            <person name="Zimmer A."/>
            <person name="Zwirko Z."/>
            <person name="Jaffe D.B."/>
            <person name="Alvarez P."/>
            <person name="Brockman W."/>
            <person name="Butler J."/>
            <person name="Chin C."/>
            <person name="Gnerre S."/>
            <person name="Grabherr M."/>
            <person name="Kleber M."/>
            <person name="Mauceli E."/>
            <person name="MacCallum I."/>
        </authorList>
    </citation>
    <scope>NUCLEOTIDE SEQUENCE [LARGE SCALE GENOMIC DNA]</scope>
    <source>
        <strain evidence="3">MSH-3 / Tucson 14011-0111.49</strain>
    </source>
</reference>
<evidence type="ECO:0000256" key="1">
    <source>
        <dbReference type="SAM" id="MobiDB-lite"/>
    </source>
</evidence>
<accession>B4H3Q2</accession>
<name>B4H3Q2_DROPE</name>
<dbReference type="EMBL" id="CH479207">
    <property type="protein sequence ID" value="EDW31003.1"/>
    <property type="molecule type" value="Genomic_DNA"/>
</dbReference>
<gene>
    <name evidence="2" type="primary">Dper\GL15163</name>
    <name evidence="2" type="ORF">Dper_GL15163</name>
</gene>